<keyword evidence="3" id="KW-0786">Thiamine pyrophosphate</keyword>
<sequence>MTKINLSQNLSKEQLAFLKTFSKSCRHSIIAMLKQSQSGHPGGSLGCVDYLSLLYTQILSQTGEKIIISNGHISPAVYAVLAEMGYINKQDVINGFRKIGYPYEGHVTRHVPGVWYGTGPLGTGISAASGFALAEKLKKSKEKVFALVGDGESQEGQVYEMMNFSHKYKLNNFIVFMDYNQVQLTDSTANIMPIDFKAIFKAGGWNVIEVQGHDSQSMWKGLREAYTTKDQPVLLLGHTIMGKGVSFMEEAGKAHKADWHGKAPKPEQADEALVQLTISEKERTLLNEFVKKQVKWKPPTVQFEKALSPIKINTGKPKLYEPDILTDCRSAYGNALLDLAKKNK</sequence>
<dbReference type="EMBL" id="PFBW01000158">
    <property type="protein sequence ID" value="PIR77225.1"/>
    <property type="molecule type" value="Genomic_DNA"/>
</dbReference>
<evidence type="ECO:0000256" key="2">
    <source>
        <dbReference type="ARBA" id="ARBA00007131"/>
    </source>
</evidence>
<evidence type="ECO:0000259" key="4">
    <source>
        <dbReference type="Pfam" id="PF00456"/>
    </source>
</evidence>
<dbReference type="CDD" id="cd02012">
    <property type="entry name" value="TPP_TK"/>
    <property type="match status" value="1"/>
</dbReference>
<accession>A0A2M6P0H2</accession>
<dbReference type="InterPro" id="IPR029061">
    <property type="entry name" value="THDP-binding"/>
</dbReference>
<evidence type="ECO:0000256" key="1">
    <source>
        <dbReference type="ARBA" id="ARBA00001964"/>
    </source>
</evidence>
<protein>
    <submittedName>
        <fullName evidence="5">Transketolase</fullName>
    </submittedName>
</protein>
<dbReference type="PANTHER" id="PTHR47514:SF1">
    <property type="entry name" value="TRANSKETOLASE N-TERMINAL SECTION-RELATED"/>
    <property type="match status" value="1"/>
</dbReference>
<dbReference type="Proteomes" id="UP000228528">
    <property type="component" value="Unassembled WGS sequence"/>
</dbReference>
<dbReference type="Pfam" id="PF00456">
    <property type="entry name" value="Transketolase_N"/>
    <property type="match status" value="1"/>
</dbReference>
<name>A0A2M6P0H2_9BACT</name>
<reference evidence="6" key="1">
    <citation type="submission" date="2017-09" db="EMBL/GenBank/DDBJ databases">
        <title>Depth-based differentiation of microbial function through sediment-hosted aquifers and enrichment of novel symbionts in the deep terrestrial subsurface.</title>
        <authorList>
            <person name="Probst A.J."/>
            <person name="Ladd B."/>
            <person name="Jarett J.K."/>
            <person name="Geller-Mcgrath D.E."/>
            <person name="Sieber C.M.K."/>
            <person name="Emerson J.B."/>
            <person name="Anantharaman K."/>
            <person name="Thomas B.C."/>
            <person name="Malmstrom R."/>
            <person name="Stieglmeier M."/>
            <person name="Klingl A."/>
            <person name="Woyke T."/>
            <person name="Ryan C.M."/>
            <person name="Banfield J.F."/>
        </authorList>
    </citation>
    <scope>NUCLEOTIDE SEQUENCE [LARGE SCALE GENOMIC DNA]</scope>
</reference>
<comment type="similarity">
    <text evidence="2">Belongs to the transketolase family.</text>
</comment>
<organism evidence="5 6">
    <name type="scientific">Candidatus Magasanikbacteria bacterium CG10_big_fil_rev_8_21_14_0_10_38_6</name>
    <dbReference type="NCBI Taxonomy" id="1974647"/>
    <lineage>
        <taxon>Bacteria</taxon>
        <taxon>Candidatus Magasanikiibacteriota</taxon>
    </lineage>
</organism>
<dbReference type="InterPro" id="IPR005474">
    <property type="entry name" value="Transketolase_N"/>
</dbReference>
<dbReference type="AlphaFoldDB" id="A0A2M6P0H2"/>
<evidence type="ECO:0000313" key="6">
    <source>
        <dbReference type="Proteomes" id="UP000228528"/>
    </source>
</evidence>
<gene>
    <name evidence="5" type="ORF">COU30_03635</name>
</gene>
<evidence type="ECO:0000256" key="3">
    <source>
        <dbReference type="ARBA" id="ARBA00023052"/>
    </source>
</evidence>
<dbReference type="SUPFAM" id="SSF52518">
    <property type="entry name" value="Thiamin diphosphate-binding fold (THDP-binding)"/>
    <property type="match status" value="1"/>
</dbReference>
<comment type="cofactor">
    <cofactor evidence="1">
        <name>thiamine diphosphate</name>
        <dbReference type="ChEBI" id="CHEBI:58937"/>
    </cofactor>
</comment>
<evidence type="ECO:0000313" key="5">
    <source>
        <dbReference type="EMBL" id="PIR77225.1"/>
    </source>
</evidence>
<proteinExistence type="inferred from homology"/>
<dbReference type="Gene3D" id="3.40.50.970">
    <property type="match status" value="1"/>
</dbReference>
<feature type="domain" description="Transketolase N-terminal" evidence="4">
    <location>
        <begin position="26"/>
        <end position="257"/>
    </location>
</feature>
<comment type="caution">
    <text evidence="5">The sequence shown here is derived from an EMBL/GenBank/DDBJ whole genome shotgun (WGS) entry which is preliminary data.</text>
</comment>
<feature type="non-terminal residue" evidence="5">
    <location>
        <position position="344"/>
    </location>
</feature>
<dbReference type="PANTHER" id="PTHR47514">
    <property type="entry name" value="TRANSKETOLASE N-TERMINAL SECTION-RELATED"/>
    <property type="match status" value="1"/>
</dbReference>